<dbReference type="Proteomes" id="UP001500279">
    <property type="component" value="Unassembled WGS sequence"/>
</dbReference>
<gene>
    <name evidence="7" type="ORF">GCM10009107_10460</name>
</gene>
<protein>
    <submittedName>
        <fullName evidence="7">DUF86 domain-containing protein</fullName>
    </submittedName>
</protein>
<dbReference type="PANTHER" id="PTHR34139">
    <property type="entry name" value="UPF0331 PROTEIN MJ0127"/>
    <property type="match status" value="1"/>
</dbReference>
<keyword evidence="4" id="KW-0547">Nucleotide-binding</keyword>
<reference evidence="8" key="1">
    <citation type="journal article" date="2019" name="Int. J. Syst. Evol. Microbiol.">
        <title>The Global Catalogue of Microorganisms (GCM) 10K type strain sequencing project: providing services to taxonomists for standard genome sequencing and annotation.</title>
        <authorList>
            <consortium name="The Broad Institute Genomics Platform"/>
            <consortium name="The Broad Institute Genome Sequencing Center for Infectious Disease"/>
            <person name="Wu L."/>
            <person name="Ma J."/>
        </authorList>
    </citation>
    <scope>NUCLEOTIDE SEQUENCE [LARGE SCALE GENOMIC DNA]</scope>
    <source>
        <strain evidence="8">JCM 15503</strain>
    </source>
</reference>
<evidence type="ECO:0000256" key="3">
    <source>
        <dbReference type="ARBA" id="ARBA00022722"/>
    </source>
</evidence>
<dbReference type="InterPro" id="IPR008201">
    <property type="entry name" value="HepT-like"/>
</dbReference>
<keyword evidence="8" id="KW-1185">Reference proteome</keyword>
<dbReference type="RefSeq" id="WP_141285217.1">
    <property type="nucleotide sequence ID" value="NZ_BAAAEW010000004.1"/>
</dbReference>
<evidence type="ECO:0000256" key="5">
    <source>
        <dbReference type="ARBA" id="ARBA00022801"/>
    </source>
</evidence>
<comment type="caution">
    <text evidence="7">The sequence shown here is derived from an EMBL/GenBank/DDBJ whole genome shotgun (WGS) entry which is preliminary data.</text>
</comment>
<evidence type="ECO:0000256" key="1">
    <source>
        <dbReference type="ARBA" id="ARBA00022553"/>
    </source>
</evidence>
<keyword evidence="5" id="KW-0378">Hydrolase</keyword>
<organism evidence="7 8">
    <name type="scientific">Ideonella azotifigens</name>
    <dbReference type="NCBI Taxonomy" id="513160"/>
    <lineage>
        <taxon>Bacteria</taxon>
        <taxon>Pseudomonadati</taxon>
        <taxon>Pseudomonadota</taxon>
        <taxon>Betaproteobacteria</taxon>
        <taxon>Burkholderiales</taxon>
        <taxon>Sphaerotilaceae</taxon>
        <taxon>Ideonella</taxon>
    </lineage>
</organism>
<comment type="similarity">
    <text evidence="6">Belongs to the HepT RNase toxin family.</text>
</comment>
<keyword evidence="3" id="KW-0540">Nuclease</keyword>
<dbReference type="InterPro" id="IPR037038">
    <property type="entry name" value="HepT-like_sf"/>
</dbReference>
<name>A0ABP3UXZ7_9BURK</name>
<dbReference type="Pfam" id="PF01934">
    <property type="entry name" value="HepT-like"/>
    <property type="match status" value="1"/>
</dbReference>
<dbReference type="EMBL" id="BAAAEW010000004">
    <property type="protein sequence ID" value="GAA0744678.1"/>
    <property type="molecule type" value="Genomic_DNA"/>
</dbReference>
<evidence type="ECO:0000256" key="4">
    <source>
        <dbReference type="ARBA" id="ARBA00022741"/>
    </source>
</evidence>
<evidence type="ECO:0000313" key="7">
    <source>
        <dbReference type="EMBL" id="GAA0744678.1"/>
    </source>
</evidence>
<accession>A0ABP3UXZ7</accession>
<evidence type="ECO:0000313" key="8">
    <source>
        <dbReference type="Proteomes" id="UP001500279"/>
    </source>
</evidence>
<keyword evidence="2" id="KW-1277">Toxin-antitoxin system</keyword>
<dbReference type="InterPro" id="IPR051813">
    <property type="entry name" value="HepT_RNase_toxin"/>
</dbReference>
<dbReference type="PANTHER" id="PTHR34139:SF1">
    <property type="entry name" value="RNASE MJ1380-RELATED"/>
    <property type="match status" value="1"/>
</dbReference>
<evidence type="ECO:0000256" key="6">
    <source>
        <dbReference type="ARBA" id="ARBA00024207"/>
    </source>
</evidence>
<dbReference type="Gene3D" id="1.20.120.580">
    <property type="entry name" value="bsu32300-like"/>
    <property type="match status" value="1"/>
</dbReference>
<keyword evidence="1" id="KW-0597">Phosphoprotein</keyword>
<sequence>MASDARTYLWDALQAAERAMRFANGRDFESYVQDELLRSAVERQLEIVGEALNHLRKLEPATAEQLPELAAAIGLRNVLIHGYASVDNRLVWDVVSAHLPTLAVRLRTMQRPAASP</sequence>
<evidence type="ECO:0000256" key="2">
    <source>
        <dbReference type="ARBA" id="ARBA00022649"/>
    </source>
</evidence>
<proteinExistence type="inferred from homology"/>